<protein>
    <submittedName>
        <fullName evidence="1">Uncharacterized protein</fullName>
    </submittedName>
</protein>
<name>A0A075M0H5_9CAUD</name>
<evidence type="ECO:0000313" key="1">
    <source>
        <dbReference type="EMBL" id="AIF72060.1"/>
    </source>
</evidence>
<dbReference type="GeneID" id="20283171"/>
<dbReference type="Proteomes" id="UP000028561">
    <property type="component" value="Segment"/>
</dbReference>
<sequence length="162" mass="18717">MTIPITEVADWKELKYEVYGTLEEKVLALLHGEIIYIKNYEKNTGTSVLARLVVERGFTIPQITYDIYDTNEADRYWLRFNIGLTDLSLLDVYKVTDTSIFLKPNKFKVGDNVSYTSTDGTFDAAYIIAVYERGENEFAYKLSREPSVLYEESLLVSSKFKF</sequence>
<dbReference type="KEGG" id="vg:20283171"/>
<organism evidence="1 2">
    <name type="scientific">Bacillus phage Riley</name>
    <dbReference type="NCBI Taxonomy" id="1486662"/>
    <lineage>
        <taxon>Viruses</taxon>
        <taxon>Duplodnaviria</taxon>
        <taxon>Heunggongvirae</taxon>
        <taxon>Uroviricota</taxon>
        <taxon>Caudoviricetes</taxon>
        <taxon>Herelleviridae</taxon>
        <taxon>Bastillevirinae</taxon>
        <taxon>Bequatrovirus</taxon>
        <taxon>Bequatrovirus riley</taxon>
    </lineage>
</organism>
<evidence type="ECO:0000313" key="2">
    <source>
        <dbReference type="Proteomes" id="UP000028561"/>
    </source>
</evidence>
<keyword evidence="2" id="KW-1185">Reference proteome</keyword>
<reference evidence="2" key="1">
    <citation type="submission" date="2014-09" db="EMBL/GenBank/DDBJ databases">
        <title>Genomic characterization and comparison of seven Myoviridae bacteriophage infecting Bacillus thuringiensis.</title>
        <authorList>
            <person name="Sauder A.B."/>
            <person name="McKenzie Q.R."/>
            <person name="Temple L.M."/>
            <person name="Alexis B.K."/>
            <person name="Al-Atrache Z."/>
            <person name="Lewis L.O."/>
            <person name="Loesser-Casey K.E."/>
            <person name="Mitchell K.J."/>
        </authorList>
    </citation>
    <scope>NUCLEOTIDE SEQUENCE [LARGE SCALE GENOMIC DNA]</scope>
</reference>
<dbReference type="EMBL" id="KJ489402">
    <property type="protein sequence ID" value="AIF72060.1"/>
    <property type="molecule type" value="Genomic_DNA"/>
</dbReference>
<reference evidence="1 2" key="2">
    <citation type="journal article" date="2016" name="Virology (Lond)">
        <title>Genomic characterization and comparison of seven Myoviridae bacteriophage infecting Bacillus thuringiensis.</title>
        <authorList>
            <person name="Sauder A.B."/>
            <person name="Quinn M.R."/>
            <person name="Brouillette A."/>
            <person name="Caruso S."/>
            <person name="Cresawn S."/>
            <person name="Erill I."/>
            <person name="Lewis L."/>
            <person name="Loesser-Casey K."/>
            <person name="Pate M."/>
            <person name="Scott C."/>
            <person name="Stockwell S."/>
            <person name="Temple L."/>
        </authorList>
    </citation>
    <scope>NUCLEOTIDE SEQUENCE [LARGE SCALE GENOMIC DNA]</scope>
</reference>
<accession>A0A075M0H5</accession>
<dbReference type="RefSeq" id="YP_009055949.1">
    <property type="nucleotide sequence ID" value="NC_024788.1"/>
</dbReference>
<proteinExistence type="predicted"/>